<evidence type="ECO:0000256" key="18">
    <source>
        <dbReference type="RuleBase" id="RU000687"/>
    </source>
</evidence>
<keyword evidence="9" id="KW-1015">Disulfide bond</keyword>
<keyword evidence="1 18" id="KW-0813">Transport</keyword>
<evidence type="ECO:0000256" key="13">
    <source>
        <dbReference type="ARBA" id="ARBA00023286"/>
    </source>
</evidence>
<evidence type="ECO:0000256" key="19">
    <source>
        <dbReference type="SAM" id="SignalP"/>
    </source>
</evidence>
<dbReference type="InterPro" id="IPR006202">
    <property type="entry name" value="Neur_chan_lig-bd"/>
</dbReference>
<dbReference type="WBParaSite" id="BXY_1433800.1">
    <property type="protein sequence ID" value="BXY_1433800.1"/>
    <property type="gene ID" value="BXY_1433800"/>
</dbReference>
<evidence type="ECO:0000256" key="11">
    <source>
        <dbReference type="ARBA" id="ARBA00023180"/>
    </source>
</evidence>
<feature type="transmembrane region" description="Helical" evidence="18">
    <location>
        <begin position="589"/>
        <end position="610"/>
    </location>
</feature>
<dbReference type="InterPro" id="IPR006029">
    <property type="entry name" value="Neurotrans-gated_channel_TM"/>
</dbReference>
<proteinExistence type="inferred from homology"/>
<feature type="domain" description="Neurotransmitter-gated ion-channel transmembrane" evidence="21">
    <location>
        <begin position="327"/>
        <end position="600"/>
    </location>
</feature>
<keyword evidence="8 18" id="KW-0472">Membrane</keyword>
<keyword evidence="12" id="KW-0628">Postsynaptic cell membrane</keyword>
<dbReference type="SUPFAM" id="SSF63712">
    <property type="entry name" value="Nicotinic receptor ligand binding domain-like"/>
    <property type="match status" value="1"/>
</dbReference>
<evidence type="ECO:0000256" key="1">
    <source>
        <dbReference type="ARBA" id="ARBA00022448"/>
    </source>
</evidence>
<dbReference type="PROSITE" id="PS00236">
    <property type="entry name" value="NEUROTR_ION_CHANNEL"/>
    <property type="match status" value="1"/>
</dbReference>
<dbReference type="InterPro" id="IPR036719">
    <property type="entry name" value="Neuro-gated_channel_TM_sf"/>
</dbReference>
<evidence type="ECO:0000256" key="12">
    <source>
        <dbReference type="ARBA" id="ARBA00023257"/>
    </source>
</evidence>
<comment type="subcellular location">
    <subcellularLocation>
        <location evidence="15">Postsynaptic cell membrane</location>
        <topology evidence="15">Multi-pass membrane protein</topology>
    </subcellularLocation>
</comment>
<evidence type="ECO:0000256" key="7">
    <source>
        <dbReference type="ARBA" id="ARBA00023065"/>
    </source>
</evidence>
<keyword evidence="2" id="KW-1003">Cell membrane</keyword>
<evidence type="ECO:0000313" key="25">
    <source>
        <dbReference type="WBParaSite" id="BXY_1433800.1"/>
    </source>
</evidence>
<dbReference type="EMBL" id="CAJFDI010000006">
    <property type="protein sequence ID" value="CAD5234506.1"/>
    <property type="molecule type" value="Genomic_DNA"/>
</dbReference>
<organism evidence="23 25">
    <name type="scientific">Bursaphelenchus xylophilus</name>
    <name type="common">Pinewood nematode worm</name>
    <name type="synonym">Aphelenchoides xylophilus</name>
    <dbReference type="NCBI Taxonomy" id="6326"/>
    <lineage>
        <taxon>Eukaryota</taxon>
        <taxon>Metazoa</taxon>
        <taxon>Ecdysozoa</taxon>
        <taxon>Nematoda</taxon>
        <taxon>Chromadorea</taxon>
        <taxon>Rhabditida</taxon>
        <taxon>Tylenchina</taxon>
        <taxon>Tylenchomorpha</taxon>
        <taxon>Aphelenchoidea</taxon>
        <taxon>Aphelenchoididae</taxon>
        <taxon>Bursaphelenchus</taxon>
    </lineage>
</organism>
<keyword evidence="10" id="KW-0675">Receptor</keyword>
<sequence length="614" mass="71056">MTYWVIFLFLEGILSQSEDSVVSWKQSYENRQKGQKEPSLNFLDSILTLKDVNIQLGAVGPRENRSGNALHIYAQDKIWPSAAINKPTDISLAQIENALRLKSQAVNTEELLYKTLLDPQYYEQNVRPTPSHRLTTNITFGFLLNQIVEMDERNQKLTTRCWLNVNWLDKRLSWNATLWDGIKQIYIPYYKVWKPDIILVNNAVREYFESIMSTDVMVTHEGNVTWLFSALFKSNCAIKVRYYPFDEQECDLKFASWSHDMSEIDVGITTDKGDLSSYMNNSEFDLVDMKAIRTVARFPTDKEAKWPMIVIRIRMNRRPLFYVFNHILPCVLISSMALLGFFMPPETGEKINMLTTVLITVCTVSESITESIPPSSEAVPLIGMYYVASLFIVCLATTVNVVTLNVHRYGKSNQGRRVPYWLEKIVLGYMASMLFMTIHEPDSITLLKTSQSRLSTLRRSSLMRDLKKSKNLEYRKSRGREDLCECISSNTAAIRMSQYADMEIPKEKMAHRAGETAFLGRVVKDQLIPRIAATPKPAPMIAEFEERFKKILKRIYRSLQQHEIREEILDDRKRIMWQWQALASVMDRLLLVLFLVATLLTIFAFMIMPLETIL</sequence>
<feature type="transmembrane region" description="Helical" evidence="18">
    <location>
        <begin position="320"/>
        <end position="343"/>
    </location>
</feature>
<keyword evidence="7 18" id="KW-0406">Ion transport</keyword>
<gene>
    <name evidence="22" type="ORF">BXYJ_LOCUS14597</name>
</gene>
<evidence type="ECO:0000259" key="21">
    <source>
        <dbReference type="Pfam" id="PF02932"/>
    </source>
</evidence>
<protein>
    <recommendedName>
        <fullName evidence="17">Ligand-gated ion channel 4</fullName>
    </recommendedName>
</protein>
<dbReference type="InterPro" id="IPR006201">
    <property type="entry name" value="Neur_channel"/>
</dbReference>
<dbReference type="Proteomes" id="UP000582659">
    <property type="component" value="Unassembled WGS sequence"/>
</dbReference>
<evidence type="ECO:0000256" key="3">
    <source>
        <dbReference type="ARBA" id="ARBA00022692"/>
    </source>
</evidence>
<evidence type="ECO:0000256" key="17">
    <source>
        <dbReference type="ARBA" id="ARBA00070708"/>
    </source>
</evidence>
<comment type="caution">
    <text evidence="18">Lacks conserved residue(s) required for the propagation of feature annotation.</text>
</comment>
<accession>A0A1I7SMQ2</accession>
<dbReference type="InterPro" id="IPR018000">
    <property type="entry name" value="Neurotransmitter_ion_chnl_CS"/>
</dbReference>
<dbReference type="EMBL" id="CAJFCV020000006">
    <property type="protein sequence ID" value="CAG9130312.1"/>
    <property type="molecule type" value="Genomic_DNA"/>
</dbReference>
<evidence type="ECO:0000259" key="20">
    <source>
        <dbReference type="Pfam" id="PF02931"/>
    </source>
</evidence>
<dbReference type="Gene3D" id="1.20.58.390">
    <property type="entry name" value="Neurotransmitter-gated ion-channel transmembrane domain"/>
    <property type="match status" value="1"/>
</dbReference>
<evidence type="ECO:0000256" key="15">
    <source>
        <dbReference type="ARBA" id="ARBA00034104"/>
    </source>
</evidence>
<reference evidence="22" key="2">
    <citation type="submission" date="2020-09" db="EMBL/GenBank/DDBJ databases">
        <authorList>
            <person name="Kikuchi T."/>
        </authorList>
    </citation>
    <scope>NUCLEOTIDE SEQUENCE</scope>
    <source>
        <strain evidence="22">Ka4C1</strain>
    </source>
</reference>
<keyword evidence="3 18" id="KW-0812">Transmembrane</keyword>
<dbReference type="GO" id="GO:0045211">
    <property type="term" value="C:postsynaptic membrane"/>
    <property type="evidence" value="ECO:0007669"/>
    <property type="project" value="UniProtKB-SubCell"/>
</dbReference>
<keyword evidence="5 18" id="KW-1133">Transmembrane helix</keyword>
<dbReference type="CDD" id="cd18997">
    <property type="entry name" value="LGIC_ECD_nAChR"/>
    <property type="match status" value="1"/>
</dbReference>
<evidence type="ECO:0000256" key="10">
    <source>
        <dbReference type="ARBA" id="ARBA00023170"/>
    </source>
</evidence>
<feature type="domain" description="Neurotransmitter-gated ion-channel ligand-binding" evidence="20">
    <location>
        <begin position="110"/>
        <end position="319"/>
    </location>
</feature>
<evidence type="ECO:0000256" key="5">
    <source>
        <dbReference type="ARBA" id="ARBA00022989"/>
    </source>
</evidence>
<reference evidence="25" key="1">
    <citation type="submission" date="2016-11" db="UniProtKB">
        <authorList>
            <consortium name="WormBaseParasite"/>
        </authorList>
    </citation>
    <scope>IDENTIFICATION</scope>
</reference>
<dbReference type="AlphaFoldDB" id="A0A1I7SMQ2"/>
<dbReference type="InterPro" id="IPR002394">
    <property type="entry name" value="Nicotinic_acetylcholine_rcpt"/>
</dbReference>
<dbReference type="SUPFAM" id="SSF90112">
    <property type="entry name" value="Neurotransmitter-gated ion-channel transmembrane pore"/>
    <property type="match status" value="1"/>
</dbReference>
<evidence type="ECO:0000256" key="9">
    <source>
        <dbReference type="ARBA" id="ARBA00023157"/>
    </source>
</evidence>
<feature type="signal peptide" evidence="19">
    <location>
        <begin position="1"/>
        <end position="15"/>
    </location>
</feature>
<dbReference type="CDD" id="cd19051">
    <property type="entry name" value="LGIC_TM_cation"/>
    <property type="match status" value="1"/>
</dbReference>
<dbReference type="Proteomes" id="UP000095284">
    <property type="component" value="Unplaced"/>
</dbReference>
<dbReference type="FunFam" id="2.70.170.10:FF:000061">
    <property type="entry name" value="Ligand-gated ion channel 4"/>
    <property type="match status" value="1"/>
</dbReference>
<dbReference type="Proteomes" id="UP000659654">
    <property type="component" value="Unassembled WGS sequence"/>
</dbReference>
<evidence type="ECO:0000256" key="6">
    <source>
        <dbReference type="ARBA" id="ARBA00023018"/>
    </source>
</evidence>
<keyword evidence="6" id="KW-0770">Synapse</keyword>
<keyword evidence="24" id="KW-1185">Reference proteome</keyword>
<comment type="similarity">
    <text evidence="16 18">Belongs to the ligand-gated ion channel (TC 1.A.9) family.</text>
</comment>
<dbReference type="GO" id="GO:0022848">
    <property type="term" value="F:acetylcholine-gated monoatomic cation-selective channel activity"/>
    <property type="evidence" value="ECO:0007669"/>
    <property type="project" value="InterPro"/>
</dbReference>
<dbReference type="Pfam" id="PF02932">
    <property type="entry name" value="Neur_chan_memb"/>
    <property type="match status" value="1"/>
</dbReference>
<dbReference type="OrthoDB" id="5975154at2759"/>
<name>A0A1I7SMQ2_BURXY</name>
<keyword evidence="14 18" id="KW-0407">Ion channel</keyword>
<dbReference type="eggNOG" id="KOG3645">
    <property type="taxonomic scope" value="Eukaryota"/>
</dbReference>
<dbReference type="InterPro" id="IPR038050">
    <property type="entry name" value="Neuro_actylchol_rec"/>
</dbReference>
<feature type="transmembrane region" description="Helical" evidence="18">
    <location>
        <begin position="383"/>
        <end position="406"/>
    </location>
</feature>
<feature type="chain" id="PRO_5036022186" description="Ligand-gated ion channel 4" evidence="19">
    <location>
        <begin position="16"/>
        <end position="614"/>
    </location>
</feature>
<dbReference type="PANTHER" id="PTHR18945">
    <property type="entry name" value="NEUROTRANSMITTER GATED ION CHANNEL"/>
    <property type="match status" value="1"/>
</dbReference>
<evidence type="ECO:0000256" key="4">
    <source>
        <dbReference type="ARBA" id="ARBA00022729"/>
    </source>
</evidence>
<keyword evidence="4 19" id="KW-0732">Signal</keyword>
<evidence type="ECO:0000313" key="24">
    <source>
        <dbReference type="Proteomes" id="UP000659654"/>
    </source>
</evidence>
<evidence type="ECO:0000256" key="2">
    <source>
        <dbReference type="ARBA" id="ARBA00022475"/>
    </source>
</evidence>
<evidence type="ECO:0000313" key="22">
    <source>
        <dbReference type="EMBL" id="CAD5234506.1"/>
    </source>
</evidence>
<dbReference type="InterPro" id="IPR036734">
    <property type="entry name" value="Neur_chan_lig-bd_sf"/>
</dbReference>
<dbReference type="Pfam" id="PF02931">
    <property type="entry name" value="Neur_chan_LBD"/>
    <property type="match status" value="1"/>
</dbReference>
<evidence type="ECO:0000256" key="14">
    <source>
        <dbReference type="ARBA" id="ARBA00023303"/>
    </source>
</evidence>
<dbReference type="FunFam" id="1.20.58.390:FF:000043">
    <property type="entry name" value="AcetylCholine Receptor"/>
    <property type="match status" value="1"/>
</dbReference>
<evidence type="ECO:0000256" key="16">
    <source>
        <dbReference type="ARBA" id="ARBA00061606"/>
    </source>
</evidence>
<dbReference type="SMR" id="A0A1I7SMQ2"/>
<evidence type="ECO:0000313" key="23">
    <source>
        <dbReference type="Proteomes" id="UP000095284"/>
    </source>
</evidence>
<dbReference type="GO" id="GO:0004888">
    <property type="term" value="F:transmembrane signaling receptor activity"/>
    <property type="evidence" value="ECO:0007669"/>
    <property type="project" value="InterPro"/>
</dbReference>
<keyword evidence="11" id="KW-0325">Glycoprotein</keyword>
<keyword evidence="13" id="KW-1071">Ligand-gated ion channel</keyword>
<dbReference type="PRINTS" id="PR00254">
    <property type="entry name" value="NICOTINICR"/>
</dbReference>
<dbReference type="Gene3D" id="2.70.170.10">
    <property type="entry name" value="Neurotransmitter-gated ion-channel ligand-binding domain"/>
    <property type="match status" value="1"/>
</dbReference>
<dbReference type="PRINTS" id="PR00252">
    <property type="entry name" value="NRIONCHANNEL"/>
</dbReference>
<evidence type="ECO:0000256" key="8">
    <source>
        <dbReference type="ARBA" id="ARBA00023136"/>
    </source>
</evidence>